<name>A0ABR4KGV7_9EURO</name>
<reference evidence="1 2" key="1">
    <citation type="submission" date="2024-07" db="EMBL/GenBank/DDBJ databases">
        <title>Section-level genome sequencing and comparative genomics of Aspergillus sections Usti and Cavernicolus.</title>
        <authorList>
            <consortium name="Lawrence Berkeley National Laboratory"/>
            <person name="Nybo J.L."/>
            <person name="Vesth T.C."/>
            <person name="Theobald S."/>
            <person name="Frisvad J.C."/>
            <person name="Larsen T.O."/>
            <person name="Kjaerboelling I."/>
            <person name="Rothschild-Mancinelli K."/>
            <person name="Lyhne E.K."/>
            <person name="Kogle M.E."/>
            <person name="Barry K."/>
            <person name="Clum A."/>
            <person name="Na H."/>
            <person name="Ledsgaard L."/>
            <person name="Lin J."/>
            <person name="Lipzen A."/>
            <person name="Kuo A."/>
            <person name="Riley R."/>
            <person name="Mondo S."/>
            <person name="Labutti K."/>
            <person name="Haridas S."/>
            <person name="Pangalinan J."/>
            <person name="Salamov A.A."/>
            <person name="Simmons B.A."/>
            <person name="Magnuson J.K."/>
            <person name="Chen J."/>
            <person name="Drula E."/>
            <person name="Henrissat B."/>
            <person name="Wiebenga A."/>
            <person name="Lubbers R.J."/>
            <person name="Gomes A.C."/>
            <person name="Makela M.R."/>
            <person name="Stajich J."/>
            <person name="Grigoriev I.V."/>
            <person name="Mortensen U.H."/>
            <person name="De Vries R.P."/>
            <person name="Baker S.E."/>
            <person name="Andersen M.R."/>
        </authorList>
    </citation>
    <scope>NUCLEOTIDE SEQUENCE [LARGE SCALE GENOMIC DNA]</scope>
    <source>
        <strain evidence="1 2">CBS 123904</strain>
    </source>
</reference>
<comment type="caution">
    <text evidence="1">The sequence shown here is derived from an EMBL/GenBank/DDBJ whole genome shotgun (WGS) entry which is preliminary data.</text>
</comment>
<sequence>MIIILTVFKYAEDAPVPAQAESRALEEALQAEMIDTGTMLFYHSRLKFFGTEVAGHHWDDAALYAVPNLDAMRRWCMWDKHRAVDLAMAKNNALIAVLPLQFTDSDDPEKLDKFAELLRDMSRDRAEYGFAVDFGVARLGPEYATPGLAEIAAAAHTRG</sequence>
<keyword evidence="2" id="KW-1185">Reference proteome</keyword>
<evidence type="ECO:0000313" key="2">
    <source>
        <dbReference type="Proteomes" id="UP001610446"/>
    </source>
</evidence>
<dbReference type="EMBL" id="JBFXLU010000030">
    <property type="protein sequence ID" value="KAL2851494.1"/>
    <property type="molecule type" value="Genomic_DNA"/>
</dbReference>
<proteinExistence type="predicted"/>
<protein>
    <submittedName>
        <fullName evidence="1">Uncharacterized protein</fullName>
    </submittedName>
</protein>
<organism evidence="1 2">
    <name type="scientific">Aspergillus pseudoustus</name>
    <dbReference type="NCBI Taxonomy" id="1810923"/>
    <lineage>
        <taxon>Eukaryota</taxon>
        <taxon>Fungi</taxon>
        <taxon>Dikarya</taxon>
        <taxon>Ascomycota</taxon>
        <taxon>Pezizomycotina</taxon>
        <taxon>Eurotiomycetes</taxon>
        <taxon>Eurotiomycetidae</taxon>
        <taxon>Eurotiales</taxon>
        <taxon>Aspergillaceae</taxon>
        <taxon>Aspergillus</taxon>
        <taxon>Aspergillus subgen. Nidulantes</taxon>
    </lineage>
</organism>
<accession>A0ABR4KGV7</accession>
<evidence type="ECO:0000313" key="1">
    <source>
        <dbReference type="EMBL" id="KAL2851494.1"/>
    </source>
</evidence>
<gene>
    <name evidence="1" type="ORF">BJY01DRAFT_209116</name>
</gene>
<dbReference type="Proteomes" id="UP001610446">
    <property type="component" value="Unassembled WGS sequence"/>
</dbReference>